<dbReference type="OrthoDB" id="6614653at2759"/>
<dbReference type="EMBL" id="SDIL01000020">
    <property type="protein sequence ID" value="RXK40273.1"/>
    <property type="molecule type" value="Genomic_DNA"/>
</dbReference>
<evidence type="ECO:0000256" key="1">
    <source>
        <dbReference type="ARBA" id="ARBA00022723"/>
    </source>
</evidence>
<comment type="cofactor">
    <cofactor evidence="5">
        <name>Fe(2+)</name>
        <dbReference type="ChEBI" id="CHEBI:29033"/>
    </cofactor>
    <text evidence="5">Binds 1 Fe(2+) ion per subunit.</text>
</comment>
<protein>
    <submittedName>
        <fullName evidence="7">Alkylated DNA repair protein AlkB</fullName>
    </submittedName>
</protein>
<dbReference type="Proteomes" id="UP000289152">
    <property type="component" value="Unassembled WGS sequence"/>
</dbReference>
<keyword evidence="1 5" id="KW-0479">Metal-binding</keyword>
<feature type="binding site" evidence="5">
    <location>
        <position position="316"/>
    </location>
    <ligand>
        <name>Fe cation</name>
        <dbReference type="ChEBI" id="CHEBI:24875"/>
        <note>catalytic</note>
    </ligand>
</feature>
<dbReference type="GO" id="GO:0046872">
    <property type="term" value="F:metal ion binding"/>
    <property type="evidence" value="ECO:0007669"/>
    <property type="project" value="UniProtKB-KW"/>
</dbReference>
<dbReference type="InParanoid" id="A0A4Q1BQR2"/>
<evidence type="ECO:0000256" key="4">
    <source>
        <dbReference type="ARBA" id="ARBA00023004"/>
    </source>
</evidence>
<dbReference type="SUPFAM" id="SSF51197">
    <property type="entry name" value="Clavaminate synthase-like"/>
    <property type="match status" value="1"/>
</dbReference>
<name>A0A4Q1BQR2_TREME</name>
<dbReference type="InterPro" id="IPR037151">
    <property type="entry name" value="AlkB-like_sf"/>
</dbReference>
<dbReference type="PANTHER" id="PTHR16557">
    <property type="entry name" value="ALKYLATED DNA REPAIR PROTEIN ALKB-RELATED"/>
    <property type="match status" value="1"/>
</dbReference>
<dbReference type="PROSITE" id="PS51471">
    <property type="entry name" value="FE2OG_OXY"/>
    <property type="match status" value="1"/>
</dbReference>
<dbReference type="GO" id="GO:0051213">
    <property type="term" value="F:dioxygenase activity"/>
    <property type="evidence" value="ECO:0007669"/>
    <property type="project" value="UniProtKB-KW"/>
</dbReference>
<evidence type="ECO:0000256" key="5">
    <source>
        <dbReference type="PIRSR" id="PIRSR604574-2"/>
    </source>
</evidence>
<keyword evidence="3" id="KW-0560">Oxidoreductase</keyword>
<gene>
    <name evidence="7" type="ORF">M231_02387</name>
</gene>
<reference evidence="7 8" key="1">
    <citation type="submission" date="2016-06" db="EMBL/GenBank/DDBJ databases">
        <title>Evolution of pathogenesis and genome organization in the Tremellales.</title>
        <authorList>
            <person name="Cuomo C."/>
            <person name="Litvintseva A."/>
            <person name="Heitman J."/>
            <person name="Chen Y."/>
            <person name="Sun S."/>
            <person name="Springer D."/>
            <person name="Dromer F."/>
            <person name="Young S."/>
            <person name="Zeng Q."/>
            <person name="Chapman S."/>
            <person name="Gujja S."/>
            <person name="Saif S."/>
            <person name="Birren B."/>
        </authorList>
    </citation>
    <scope>NUCLEOTIDE SEQUENCE [LARGE SCALE GENOMIC DNA]</scope>
    <source>
        <strain evidence="7 8">ATCC 28783</strain>
    </source>
</reference>
<proteinExistence type="predicted"/>
<organism evidence="7 8">
    <name type="scientific">Tremella mesenterica</name>
    <name type="common">Jelly fungus</name>
    <dbReference type="NCBI Taxonomy" id="5217"/>
    <lineage>
        <taxon>Eukaryota</taxon>
        <taxon>Fungi</taxon>
        <taxon>Dikarya</taxon>
        <taxon>Basidiomycota</taxon>
        <taxon>Agaricomycotina</taxon>
        <taxon>Tremellomycetes</taxon>
        <taxon>Tremellales</taxon>
        <taxon>Tremellaceae</taxon>
        <taxon>Tremella</taxon>
    </lineage>
</organism>
<dbReference type="InterPro" id="IPR004574">
    <property type="entry name" value="Alkb"/>
</dbReference>
<dbReference type="InterPro" id="IPR027450">
    <property type="entry name" value="AlkB-like"/>
</dbReference>
<dbReference type="VEuPathDB" id="FungiDB:TREMEDRAFT_26898"/>
<keyword evidence="2" id="KW-0223">Dioxygenase</keyword>
<dbReference type="AlphaFoldDB" id="A0A4Q1BQR2"/>
<evidence type="ECO:0000256" key="3">
    <source>
        <dbReference type="ARBA" id="ARBA00023002"/>
    </source>
</evidence>
<keyword evidence="4 5" id="KW-0408">Iron</keyword>
<evidence type="ECO:0000256" key="2">
    <source>
        <dbReference type="ARBA" id="ARBA00022964"/>
    </source>
</evidence>
<dbReference type="GO" id="GO:0005634">
    <property type="term" value="C:nucleus"/>
    <property type="evidence" value="ECO:0007669"/>
    <property type="project" value="TreeGrafter"/>
</dbReference>
<dbReference type="InterPro" id="IPR005123">
    <property type="entry name" value="Oxoglu/Fe-dep_dioxygenase_dom"/>
</dbReference>
<accession>A0A4Q1BQR2</accession>
<evidence type="ECO:0000313" key="8">
    <source>
        <dbReference type="Proteomes" id="UP000289152"/>
    </source>
</evidence>
<dbReference type="Pfam" id="PF13532">
    <property type="entry name" value="2OG-FeII_Oxy_2"/>
    <property type="match status" value="1"/>
</dbReference>
<feature type="binding site" evidence="5">
    <location>
        <position position="370"/>
    </location>
    <ligand>
        <name>Fe cation</name>
        <dbReference type="ChEBI" id="CHEBI:24875"/>
        <note>catalytic</note>
    </ligand>
</feature>
<dbReference type="PANTHER" id="PTHR16557:SF2">
    <property type="entry name" value="NUCLEIC ACID DIOXYGENASE ALKBH1"/>
    <property type="match status" value="1"/>
</dbReference>
<dbReference type="STRING" id="5217.A0A4Q1BQR2"/>
<sequence length="463" mass="52014">MPSLPDIDSPHTAFRRTEKHFKSRVVKYALPSLRTLPVLDLSRPDDHEDDEVWKAGWWGPQDVDSLQRLRKGKERERGERPDLDVGLLKSVRQVTLEDGDVGWVVAPGCILIPQYLSPSQQLQLSQSALEQYTLPPNPLSLSAHYVLPPNLFHLHSIDSPLLIKPIYSTLSEEEKERALIAQERAGGNRTMVDTKPEVVVDFEDVLEGNRINEGIIPSSKAGLRTAKELMKELRWANLGWVYQWSTKSYDFTNPEPIPFPTPLAQLCTNIVKSIPWSEVYKDSKDISWKSWKEDYVPDTGIVNFYQLKDTLMGHVDRAELDPSRPLVSISLGHSTIFLLGSSTRNDQPIPLILRSGDILIMSGPGRKAYHGVPRIMEGTLPSHFTPSSDDSLSMKTTKEFLQTARININARQVFPPGFVRPNPTPSPVVHSESISTSSTLTPTSSVSINDMITRCMNVSSYWS</sequence>
<comment type="caution">
    <text evidence="7">The sequence shown here is derived from an EMBL/GenBank/DDBJ whole genome shotgun (WGS) entry which is preliminary data.</text>
</comment>
<evidence type="ECO:0000313" key="7">
    <source>
        <dbReference type="EMBL" id="RXK40273.1"/>
    </source>
</evidence>
<dbReference type="FunCoup" id="A0A4Q1BQR2">
    <property type="interactions" value="409"/>
</dbReference>
<feature type="domain" description="Fe2OG dioxygenase" evidence="6">
    <location>
        <begin position="296"/>
        <end position="421"/>
    </location>
</feature>
<feature type="binding site" evidence="5">
    <location>
        <position position="314"/>
    </location>
    <ligand>
        <name>Fe cation</name>
        <dbReference type="ChEBI" id="CHEBI:24875"/>
        <note>catalytic</note>
    </ligand>
</feature>
<dbReference type="Gene3D" id="2.60.120.590">
    <property type="entry name" value="Alpha-ketoglutarate-dependent dioxygenase AlkB-like"/>
    <property type="match status" value="1"/>
</dbReference>
<dbReference type="GO" id="GO:0005737">
    <property type="term" value="C:cytoplasm"/>
    <property type="evidence" value="ECO:0007669"/>
    <property type="project" value="TreeGrafter"/>
</dbReference>
<keyword evidence="8" id="KW-1185">Reference proteome</keyword>
<evidence type="ECO:0000259" key="6">
    <source>
        <dbReference type="PROSITE" id="PS51471"/>
    </source>
</evidence>